<dbReference type="InterPro" id="IPR008979">
    <property type="entry name" value="Galactose-bd-like_sf"/>
</dbReference>
<reference evidence="2 3" key="1">
    <citation type="submission" date="2024-04" db="EMBL/GenBank/DDBJ databases">
        <title>Tritrichomonas musculus Genome.</title>
        <authorList>
            <person name="Alves-Ferreira E."/>
            <person name="Grigg M."/>
            <person name="Lorenzi H."/>
            <person name="Galac M."/>
        </authorList>
    </citation>
    <scope>NUCLEOTIDE SEQUENCE [LARGE SCALE GENOMIC DNA]</scope>
    <source>
        <strain evidence="2 3">EAF2021</strain>
    </source>
</reference>
<accession>A0ABR2IZL8</accession>
<feature type="domain" description="F5/8 type C" evidence="1">
    <location>
        <begin position="291"/>
        <end position="439"/>
    </location>
</feature>
<comment type="caution">
    <text evidence="2">The sequence shown here is derived from an EMBL/GenBank/DDBJ whole genome shotgun (WGS) entry which is preliminary data.</text>
</comment>
<evidence type="ECO:0000313" key="2">
    <source>
        <dbReference type="EMBL" id="KAK8870689.1"/>
    </source>
</evidence>
<keyword evidence="3" id="KW-1185">Reference proteome</keyword>
<dbReference type="Proteomes" id="UP001470230">
    <property type="component" value="Unassembled WGS sequence"/>
</dbReference>
<dbReference type="InterPro" id="IPR000421">
    <property type="entry name" value="FA58C"/>
</dbReference>
<proteinExistence type="predicted"/>
<evidence type="ECO:0000259" key="1">
    <source>
        <dbReference type="PROSITE" id="PS50022"/>
    </source>
</evidence>
<name>A0ABR2IZL8_9EUKA</name>
<protein>
    <recommendedName>
        <fullName evidence="1">F5/8 type C domain-containing protein</fullName>
    </recommendedName>
</protein>
<sequence length="441" mass="52010">MSDSKIILNPTSILKVPIEKYNNDFTFIVNGEEFPTSRIVADLISPKICQIHYNDPTFNEFIIQTHQKGHFSYILELTKFHQINIPENEVPFIAEIIEILDNDSIETNEIGCQAKITMNNVFHLIKKHEQYCLFNSKALQDEIDFISSHFFLLDESQEEELKNIKINTLEIIIKNHKLQLKSEDQLISIINKLYSNNSKYSFLYEYVDFSNVTVNKITEFLKIYNIDDLTHDSWKNLSLRLEQRVMKIDEIKTNNSRYHKPLKLNDQNDEKEISIQYEKNYEFDGIINYLSNNSQLSIYDAIKITSSSTYWDHSPRNAVLYDDHSKYFFSQNQENSWICFDFKKYKIIPKNYSVKSHDNLPNNCHPRSWVIEGSNDNNTWEIVDEQKDCSLLNGNLLASTFTIQNIDNKEYRFLRMRQTQSCWNGSNNFSIDSIEFYGSLK</sequence>
<dbReference type="Pfam" id="PF00754">
    <property type="entry name" value="F5_F8_type_C"/>
    <property type="match status" value="1"/>
</dbReference>
<dbReference type="Gene3D" id="2.60.120.260">
    <property type="entry name" value="Galactose-binding domain-like"/>
    <property type="match status" value="1"/>
</dbReference>
<dbReference type="SUPFAM" id="SSF49785">
    <property type="entry name" value="Galactose-binding domain-like"/>
    <property type="match status" value="1"/>
</dbReference>
<organism evidence="2 3">
    <name type="scientific">Tritrichomonas musculus</name>
    <dbReference type="NCBI Taxonomy" id="1915356"/>
    <lineage>
        <taxon>Eukaryota</taxon>
        <taxon>Metamonada</taxon>
        <taxon>Parabasalia</taxon>
        <taxon>Tritrichomonadida</taxon>
        <taxon>Tritrichomonadidae</taxon>
        <taxon>Tritrichomonas</taxon>
    </lineage>
</organism>
<dbReference type="PROSITE" id="PS50022">
    <property type="entry name" value="FA58C_3"/>
    <property type="match status" value="1"/>
</dbReference>
<evidence type="ECO:0000313" key="3">
    <source>
        <dbReference type="Proteomes" id="UP001470230"/>
    </source>
</evidence>
<gene>
    <name evidence="2" type="ORF">M9Y10_008576</name>
</gene>
<dbReference type="EMBL" id="JAPFFF010000014">
    <property type="protein sequence ID" value="KAK8870689.1"/>
    <property type="molecule type" value="Genomic_DNA"/>
</dbReference>